<proteinExistence type="predicted"/>
<evidence type="ECO:0000313" key="2">
    <source>
        <dbReference type="EMBL" id="CAX53475.1"/>
    </source>
</evidence>
<gene>
    <name evidence="2" type="ordered locus">EbC_pEb17200220</name>
</gene>
<accession>D8MJM7</accession>
<dbReference type="HOGENOM" id="CLU_2584343_0_0_6"/>
<evidence type="ECO:0000256" key="1">
    <source>
        <dbReference type="SAM" id="Phobius"/>
    </source>
</evidence>
<dbReference type="KEGG" id="ebi:EbC_pEb17200220"/>
<dbReference type="AlphaFoldDB" id="D8MJM7"/>
<keyword evidence="1" id="KW-0472">Membrane</keyword>
<keyword evidence="1" id="KW-0812">Transmembrane</keyword>
<dbReference type="GeneID" id="90509839"/>
<sequence>MRCPGCKEKSLIILPVAEISPAGALRCIIGIVIAGIMSKKFIIRPAFWRALTGQILLPIERQPVSIIRADPVIKMTIKRI</sequence>
<name>D8MJM7_ERWBE</name>
<geneLocation type="plasmid" evidence="2 3">
    <name>pEB170</name>
</geneLocation>
<keyword evidence="3" id="KW-1185">Reference proteome</keyword>
<protein>
    <submittedName>
        <fullName evidence="2">Uncharacterized protein</fullName>
    </submittedName>
</protein>
<reference evidence="2 3" key="1">
    <citation type="journal article" date="2010" name="BMC Genomics">
        <title>Genome comparison of the epiphytic bacteria Erwinia billingiae and E. tasmaniensis with the pear pathogen E. pyrifoliae.</title>
        <authorList>
            <person name="Kube M."/>
            <person name="Migdoll A.M."/>
            <person name="Gehring I."/>
            <person name="Heitmann K."/>
            <person name="Mayer Y."/>
            <person name="Kuhl H."/>
            <person name="Knaust F."/>
            <person name="Geider K."/>
            <person name="Reinhardt R."/>
        </authorList>
    </citation>
    <scope>NUCLEOTIDE SEQUENCE [LARGE SCALE GENOMIC DNA]</scope>
    <source>
        <strain evidence="2 3">Eb661</strain>
        <plasmid evidence="2">pEB170</plasmid>
    </source>
</reference>
<evidence type="ECO:0000313" key="3">
    <source>
        <dbReference type="Proteomes" id="UP000008793"/>
    </source>
</evidence>
<dbReference type="EMBL" id="FP236830">
    <property type="protein sequence ID" value="CAX53475.1"/>
    <property type="molecule type" value="Genomic_DNA"/>
</dbReference>
<organism evidence="3">
    <name type="scientific">Erwinia billingiae (strain Eb661)</name>
    <dbReference type="NCBI Taxonomy" id="634500"/>
    <lineage>
        <taxon>Bacteria</taxon>
        <taxon>Pseudomonadati</taxon>
        <taxon>Pseudomonadota</taxon>
        <taxon>Gammaproteobacteria</taxon>
        <taxon>Enterobacterales</taxon>
        <taxon>Erwiniaceae</taxon>
        <taxon>Erwinia</taxon>
    </lineage>
</organism>
<dbReference type="RefSeq" id="WP_013199842.1">
    <property type="nucleotide sequence ID" value="NC_014305.1"/>
</dbReference>
<dbReference type="Proteomes" id="UP000008793">
    <property type="component" value="Plasmid pEB170"/>
</dbReference>
<keyword evidence="1" id="KW-1133">Transmembrane helix</keyword>
<keyword evidence="2" id="KW-0614">Plasmid</keyword>
<feature type="transmembrane region" description="Helical" evidence="1">
    <location>
        <begin position="12"/>
        <end position="36"/>
    </location>
</feature>